<dbReference type="GO" id="GO:0005737">
    <property type="term" value="C:cytoplasm"/>
    <property type="evidence" value="ECO:0007669"/>
    <property type="project" value="UniProtKB-ARBA"/>
</dbReference>
<dbReference type="InterPro" id="IPR012725">
    <property type="entry name" value="Chaperone_DnaK"/>
</dbReference>
<dbReference type="RefSeq" id="WP_053379986.1">
    <property type="nucleotide sequence ID" value="NZ_CP011801.1"/>
</dbReference>
<keyword evidence="5 9" id="KW-0547">Nucleotide-binding</keyword>
<evidence type="ECO:0000256" key="7">
    <source>
        <dbReference type="ARBA" id="ARBA00023016"/>
    </source>
</evidence>
<evidence type="ECO:0000256" key="6">
    <source>
        <dbReference type="ARBA" id="ARBA00022840"/>
    </source>
</evidence>
<dbReference type="SUPFAM" id="SSF53067">
    <property type="entry name" value="Actin-like ATPase domain"/>
    <property type="match status" value="2"/>
</dbReference>
<dbReference type="InterPro" id="IPR013126">
    <property type="entry name" value="Hsp_70_fam"/>
</dbReference>
<evidence type="ECO:0000313" key="14">
    <source>
        <dbReference type="Proteomes" id="UP000069205"/>
    </source>
</evidence>
<keyword evidence="8 9" id="KW-0143">Chaperone</keyword>
<dbReference type="FunFam" id="3.30.420.40:FF:000020">
    <property type="entry name" value="Chaperone protein HscA homolog"/>
    <property type="match status" value="1"/>
</dbReference>
<dbReference type="FunFam" id="3.30.420.40:FF:000004">
    <property type="entry name" value="Molecular chaperone DnaK"/>
    <property type="match status" value="1"/>
</dbReference>
<dbReference type="Proteomes" id="UP000069205">
    <property type="component" value="Chromosome"/>
</dbReference>
<comment type="function">
    <text evidence="1 9">Acts as a chaperone.</text>
</comment>
<evidence type="ECO:0000256" key="5">
    <source>
        <dbReference type="ARBA" id="ARBA00022741"/>
    </source>
</evidence>
<dbReference type="PATRIC" id="fig|42253.5.peg.2442"/>
<keyword evidence="6 9" id="KW-0067">ATP-binding</keyword>
<feature type="region of interest" description="Disordered" evidence="12">
    <location>
        <begin position="598"/>
        <end position="639"/>
    </location>
</feature>
<dbReference type="SUPFAM" id="SSF100934">
    <property type="entry name" value="Heat shock protein 70kD (HSP70), C-terminal subdomain"/>
    <property type="match status" value="1"/>
</dbReference>
<keyword evidence="13" id="KW-0131">Cell cycle</keyword>
<evidence type="ECO:0000256" key="10">
    <source>
        <dbReference type="RuleBase" id="RU003322"/>
    </source>
</evidence>
<organism evidence="13 14">
    <name type="scientific">Nitrospira moscoviensis</name>
    <dbReference type="NCBI Taxonomy" id="42253"/>
    <lineage>
        <taxon>Bacteria</taxon>
        <taxon>Pseudomonadati</taxon>
        <taxon>Nitrospirota</taxon>
        <taxon>Nitrospiria</taxon>
        <taxon>Nitrospirales</taxon>
        <taxon>Nitrospiraceae</taxon>
        <taxon>Nitrospira</taxon>
    </lineage>
</organism>
<dbReference type="PROSITE" id="PS00329">
    <property type="entry name" value="HSP70_2"/>
    <property type="match status" value="1"/>
</dbReference>
<dbReference type="Gene3D" id="3.90.640.10">
    <property type="entry name" value="Actin, Chain A, domain 4"/>
    <property type="match status" value="1"/>
</dbReference>
<dbReference type="FunFam" id="2.60.34.10:FF:000014">
    <property type="entry name" value="Chaperone protein DnaK HSP70"/>
    <property type="match status" value="1"/>
</dbReference>
<keyword evidence="11" id="KW-0175">Coiled coil</keyword>
<dbReference type="InterPro" id="IPR018181">
    <property type="entry name" value="Heat_shock_70_CS"/>
</dbReference>
<comment type="induction">
    <text evidence="9">By stress conditions e.g. heat shock.</text>
</comment>
<dbReference type="CDD" id="cd10234">
    <property type="entry name" value="ASKHA_NBD_HSP70_DnaK-like"/>
    <property type="match status" value="1"/>
</dbReference>
<evidence type="ECO:0000256" key="9">
    <source>
        <dbReference type="HAMAP-Rule" id="MF_00332"/>
    </source>
</evidence>
<dbReference type="STRING" id="42253.NITMOv2_2476"/>
<evidence type="ECO:0000256" key="3">
    <source>
        <dbReference type="ARBA" id="ARBA00014415"/>
    </source>
</evidence>
<dbReference type="Gene3D" id="2.60.34.10">
    <property type="entry name" value="Substrate Binding Domain Of DNAk, Chain A, domain 1"/>
    <property type="match status" value="1"/>
</dbReference>
<dbReference type="NCBIfam" id="NF003520">
    <property type="entry name" value="PRK05183.1"/>
    <property type="match status" value="1"/>
</dbReference>
<dbReference type="PANTHER" id="PTHR19375">
    <property type="entry name" value="HEAT SHOCK PROTEIN 70KDA"/>
    <property type="match status" value="1"/>
</dbReference>
<feature type="compositionally biased region" description="Acidic residues" evidence="12">
    <location>
        <begin position="629"/>
        <end position="639"/>
    </location>
</feature>
<keyword evidence="4 9" id="KW-0597">Phosphoprotein</keyword>
<comment type="similarity">
    <text evidence="2 9 10">Belongs to the heat shock protein 70 family.</text>
</comment>
<evidence type="ECO:0000256" key="4">
    <source>
        <dbReference type="ARBA" id="ARBA00022553"/>
    </source>
</evidence>
<feature type="modified residue" description="Phosphothreonine; by autocatalysis" evidence="9">
    <location>
        <position position="198"/>
    </location>
</feature>
<keyword evidence="13" id="KW-0132">Cell division</keyword>
<dbReference type="NCBIfam" id="TIGR02350">
    <property type="entry name" value="prok_dnaK"/>
    <property type="match status" value="1"/>
</dbReference>
<dbReference type="SUPFAM" id="SSF100920">
    <property type="entry name" value="Heat shock protein 70kD (HSP70), peptide-binding domain"/>
    <property type="match status" value="1"/>
</dbReference>
<dbReference type="HAMAP" id="MF_00332">
    <property type="entry name" value="DnaK"/>
    <property type="match status" value="1"/>
</dbReference>
<name>A0A0K2GDF1_NITMO</name>
<dbReference type="GO" id="GO:0140662">
    <property type="term" value="F:ATP-dependent protein folding chaperone"/>
    <property type="evidence" value="ECO:0007669"/>
    <property type="project" value="InterPro"/>
</dbReference>
<evidence type="ECO:0000256" key="11">
    <source>
        <dbReference type="SAM" id="Coils"/>
    </source>
</evidence>
<dbReference type="PROSITE" id="PS01036">
    <property type="entry name" value="HSP70_3"/>
    <property type="match status" value="1"/>
</dbReference>
<dbReference type="GO" id="GO:0005524">
    <property type="term" value="F:ATP binding"/>
    <property type="evidence" value="ECO:0007669"/>
    <property type="project" value="UniProtKB-UniRule"/>
</dbReference>
<dbReference type="EMBL" id="CP011801">
    <property type="protein sequence ID" value="ALA58889.1"/>
    <property type="molecule type" value="Genomic_DNA"/>
</dbReference>
<dbReference type="Gene3D" id="1.20.1270.10">
    <property type="match status" value="1"/>
</dbReference>
<dbReference type="KEGG" id="nmv:NITMOv2_2476"/>
<keyword evidence="14" id="KW-1185">Reference proteome</keyword>
<accession>A0A0K2GDF1</accession>
<protein>
    <recommendedName>
        <fullName evidence="3 9">Chaperone protein DnaK</fullName>
    </recommendedName>
    <alternativeName>
        <fullName evidence="9">HSP70</fullName>
    </alternativeName>
    <alternativeName>
        <fullName evidence="9">Heat shock 70 kDa protein</fullName>
    </alternativeName>
    <alternativeName>
        <fullName evidence="9">Heat shock protein 70</fullName>
    </alternativeName>
</protein>
<proteinExistence type="evidence at transcript level"/>
<sequence>MGKVIGIDLGTTNSCVAIMSGGDPVVIANAEGSRTTPSVVAITDKGERLVGQIAKRQAITNPENTIFSVKRLMGRKYKSREVQEAMKRLPYKVVEADNGDAHVELRGKRYSPPEVSAMILQKMRQTAEDYLGEKVTEAVITVPAYFDDSQRQATKDAGQIAGLNVLRIINEPTAASLAYGLDKKKDERIAVYDLGGGTFDISILEIGEGVFEVKSTNGDTYLGGDDFDLRVMDWLVDEFKKDQGIDLRKDRMALQRLKEAAERAKIELSSSQETEINLPFITADASGPKHMVTKLTRAKLEQLVDDLIQRTIEPCRKALSDAGVTAKDIQEVVMVGGMTRMPKVIQVVKDFFGKDPHRGVNPDEVVAIGAGIQGGVLKGEVKDVLLLDVTPLSLGIETLGGVFTKLIERNTTVPTKKSQVFSTAADNQTAVTIRVFQGEREMANDNKLLGQFDLVGIPPAPRGMPQIEVTFDIDANGIVHVSAKDLATQKEQSIKITASSGLSKEEVEKLVRDAQAHTEEDKKRRKLAEAKNQADNLIYQTEKNISEYGDKVSPEEKTKIQDAVGALKKALEGTDAEAIESATQSLMAASHKLAEEMYKKAASATGAQGAAPGGNGAGETKTDEKVVDAEFEEVDKDKK</sequence>
<dbReference type="PROSITE" id="PS00297">
    <property type="entry name" value="HSP70_1"/>
    <property type="match status" value="1"/>
</dbReference>
<dbReference type="PRINTS" id="PR00301">
    <property type="entry name" value="HEATSHOCK70"/>
</dbReference>
<dbReference type="InterPro" id="IPR029047">
    <property type="entry name" value="HSP70_peptide-bd_sf"/>
</dbReference>
<dbReference type="NCBIfam" id="NF001413">
    <property type="entry name" value="PRK00290.1"/>
    <property type="match status" value="1"/>
</dbReference>
<evidence type="ECO:0000256" key="2">
    <source>
        <dbReference type="ARBA" id="ARBA00007381"/>
    </source>
</evidence>
<dbReference type="Gene3D" id="3.30.420.40">
    <property type="match status" value="2"/>
</dbReference>
<keyword evidence="7 9" id="KW-0346">Stress response</keyword>
<dbReference type="InterPro" id="IPR043129">
    <property type="entry name" value="ATPase_NBD"/>
</dbReference>
<dbReference type="FunFam" id="1.20.1270.10:FF:000001">
    <property type="entry name" value="Molecular chaperone DnaK"/>
    <property type="match status" value="1"/>
</dbReference>
<evidence type="ECO:0000256" key="1">
    <source>
        <dbReference type="ARBA" id="ARBA00002290"/>
    </source>
</evidence>
<evidence type="ECO:0000256" key="8">
    <source>
        <dbReference type="ARBA" id="ARBA00023186"/>
    </source>
</evidence>
<dbReference type="InterPro" id="IPR029048">
    <property type="entry name" value="HSP70_C_sf"/>
</dbReference>
<evidence type="ECO:0000256" key="12">
    <source>
        <dbReference type="SAM" id="MobiDB-lite"/>
    </source>
</evidence>
<feature type="coiled-coil region" evidence="11">
    <location>
        <begin position="247"/>
        <end position="274"/>
    </location>
</feature>
<evidence type="ECO:0000313" key="13">
    <source>
        <dbReference type="EMBL" id="ALA58889.1"/>
    </source>
</evidence>
<dbReference type="FunFam" id="3.90.640.10:FF:000003">
    <property type="entry name" value="Molecular chaperone DnaK"/>
    <property type="match status" value="1"/>
</dbReference>
<dbReference type="GO" id="GO:0051082">
    <property type="term" value="F:unfolded protein binding"/>
    <property type="evidence" value="ECO:0007669"/>
    <property type="project" value="InterPro"/>
</dbReference>
<dbReference type="Pfam" id="PF00012">
    <property type="entry name" value="HSP70"/>
    <property type="match status" value="1"/>
</dbReference>
<feature type="compositionally biased region" description="Low complexity" evidence="12">
    <location>
        <begin position="601"/>
        <end position="610"/>
    </location>
</feature>
<gene>
    <name evidence="9 13" type="primary">dnaK</name>
    <name evidence="13" type="ORF">NITMOv2_2476</name>
</gene>
<reference evidence="13 14" key="1">
    <citation type="journal article" date="2015" name="Proc. Natl. Acad. Sci. U.S.A.">
        <title>Expanded metabolic versatility of ubiquitous nitrite-oxidizing bacteria from the genus Nitrospira.</title>
        <authorList>
            <person name="Koch H."/>
            <person name="Lucker S."/>
            <person name="Albertsen M."/>
            <person name="Kitzinger K."/>
            <person name="Herbold C."/>
            <person name="Spieck E."/>
            <person name="Nielsen P.H."/>
            <person name="Wagner M."/>
            <person name="Daims H."/>
        </authorList>
    </citation>
    <scope>NUCLEOTIDE SEQUENCE [LARGE SCALE GENOMIC DNA]</scope>
    <source>
        <strain evidence="13 14">NSP M-1</strain>
    </source>
</reference>
<dbReference type="GO" id="GO:0051301">
    <property type="term" value="P:cell division"/>
    <property type="evidence" value="ECO:0007669"/>
    <property type="project" value="UniProtKB-KW"/>
</dbReference>
<dbReference type="AlphaFoldDB" id="A0A0K2GDF1"/>
<dbReference type="OrthoDB" id="9766019at2"/>